<comment type="caution">
    <text evidence="8">The sequence shown here is derived from an EMBL/GenBank/DDBJ whole genome shotgun (WGS) entry which is preliminary data.</text>
</comment>
<dbReference type="RefSeq" id="WP_345248316.1">
    <property type="nucleotide sequence ID" value="NZ_BAABFO010000006.1"/>
</dbReference>
<protein>
    <submittedName>
        <fullName evidence="8">Branched-chain amino acid ABC transporter permease</fullName>
    </submittedName>
</protein>
<dbReference type="PANTHER" id="PTHR30482">
    <property type="entry name" value="HIGH-AFFINITY BRANCHED-CHAIN AMINO ACID TRANSPORT SYSTEM PERMEASE"/>
    <property type="match status" value="1"/>
</dbReference>
<evidence type="ECO:0000313" key="8">
    <source>
        <dbReference type="EMBL" id="GAA4329878.1"/>
    </source>
</evidence>
<name>A0ABP8GTZ6_9BURK</name>
<dbReference type="CDD" id="cd06581">
    <property type="entry name" value="TM_PBP1_LivM_like"/>
    <property type="match status" value="1"/>
</dbReference>
<evidence type="ECO:0000256" key="4">
    <source>
        <dbReference type="ARBA" id="ARBA00022989"/>
    </source>
</evidence>
<dbReference type="InterPro" id="IPR043428">
    <property type="entry name" value="LivM-like"/>
</dbReference>
<keyword evidence="4 7" id="KW-1133">Transmembrane helix</keyword>
<reference evidence="9" key="1">
    <citation type="journal article" date="2019" name="Int. J. Syst. Evol. Microbiol.">
        <title>The Global Catalogue of Microorganisms (GCM) 10K type strain sequencing project: providing services to taxonomists for standard genome sequencing and annotation.</title>
        <authorList>
            <consortium name="The Broad Institute Genomics Platform"/>
            <consortium name="The Broad Institute Genome Sequencing Center for Infectious Disease"/>
            <person name="Wu L."/>
            <person name="Ma J."/>
        </authorList>
    </citation>
    <scope>NUCLEOTIDE SEQUENCE [LARGE SCALE GENOMIC DNA]</scope>
    <source>
        <strain evidence="9">JCM 17666</strain>
    </source>
</reference>
<feature type="transmembrane region" description="Helical" evidence="7">
    <location>
        <begin position="56"/>
        <end position="76"/>
    </location>
</feature>
<feature type="transmembrane region" description="Helical" evidence="7">
    <location>
        <begin position="82"/>
        <end position="101"/>
    </location>
</feature>
<evidence type="ECO:0000256" key="5">
    <source>
        <dbReference type="ARBA" id="ARBA00023136"/>
    </source>
</evidence>
<feature type="transmembrane region" description="Helical" evidence="7">
    <location>
        <begin position="277"/>
        <end position="299"/>
    </location>
</feature>
<feature type="transmembrane region" description="Helical" evidence="7">
    <location>
        <begin position="205"/>
        <end position="227"/>
    </location>
</feature>
<feature type="transmembrane region" description="Helical" evidence="7">
    <location>
        <begin position="154"/>
        <end position="173"/>
    </location>
</feature>
<evidence type="ECO:0000256" key="3">
    <source>
        <dbReference type="ARBA" id="ARBA00022692"/>
    </source>
</evidence>
<dbReference type="EMBL" id="BAABFO010000006">
    <property type="protein sequence ID" value="GAA4329878.1"/>
    <property type="molecule type" value="Genomic_DNA"/>
</dbReference>
<evidence type="ECO:0000256" key="2">
    <source>
        <dbReference type="ARBA" id="ARBA00022475"/>
    </source>
</evidence>
<evidence type="ECO:0000313" key="9">
    <source>
        <dbReference type="Proteomes" id="UP001501671"/>
    </source>
</evidence>
<keyword evidence="5 7" id="KW-0472">Membrane</keyword>
<evidence type="ECO:0000256" key="6">
    <source>
        <dbReference type="SAM" id="MobiDB-lite"/>
    </source>
</evidence>
<keyword evidence="2" id="KW-1003">Cell membrane</keyword>
<evidence type="ECO:0000256" key="7">
    <source>
        <dbReference type="SAM" id="Phobius"/>
    </source>
</evidence>
<feature type="transmembrane region" description="Helical" evidence="7">
    <location>
        <begin position="239"/>
        <end position="265"/>
    </location>
</feature>
<feature type="transmembrane region" description="Helical" evidence="7">
    <location>
        <begin position="108"/>
        <end position="128"/>
    </location>
</feature>
<feature type="transmembrane region" description="Helical" evidence="7">
    <location>
        <begin position="7"/>
        <end position="23"/>
    </location>
</feature>
<sequence>MSRRKPYLLAAGAVLAVALPWIAGDQYQLHLAALICVYWILIAGLNLVVGYTGQLSIGHVGLLAIGAYTFSILAGTLGLHPAWALLAAGAIGGLCGLVLGLPSLRLPGFYFAMTTMAFALIVGEVALAQDGLTGGGTGLAVPAFPPPFDGPAGFYYLVAAVALAVTLVSWNVARRMWGLGLVSIRDTPVTAQAVGVPIFRSKLQVFVFSGVAAGVAGALFASLQSYITPDTFVFELSLFFFVCIIIGGRGSIVGPFIGTVVLTVLPELVAPLAKLGNFFYGLLLLVVVLVIPEGIGRLFEVISERWKPRRVVHEAVKPDLPRLARAIERSTPYALRATFQGGDAGGPAEPDPPHPGWDSAGAVAGDGALRRGGLQ</sequence>
<dbReference type="Proteomes" id="UP001501671">
    <property type="component" value="Unassembled WGS sequence"/>
</dbReference>
<dbReference type="PANTHER" id="PTHR30482:SF10">
    <property type="entry name" value="HIGH-AFFINITY BRANCHED-CHAIN AMINO ACID TRANSPORT PROTEIN BRAE"/>
    <property type="match status" value="1"/>
</dbReference>
<keyword evidence="3 7" id="KW-0812">Transmembrane</keyword>
<feature type="region of interest" description="Disordered" evidence="6">
    <location>
        <begin position="338"/>
        <end position="375"/>
    </location>
</feature>
<organism evidence="8 9">
    <name type="scientific">Pigmentiphaga soli</name>
    <dbReference type="NCBI Taxonomy" id="1007095"/>
    <lineage>
        <taxon>Bacteria</taxon>
        <taxon>Pseudomonadati</taxon>
        <taxon>Pseudomonadota</taxon>
        <taxon>Betaproteobacteria</taxon>
        <taxon>Burkholderiales</taxon>
        <taxon>Alcaligenaceae</taxon>
        <taxon>Pigmentiphaga</taxon>
    </lineage>
</organism>
<evidence type="ECO:0000256" key="1">
    <source>
        <dbReference type="ARBA" id="ARBA00004651"/>
    </source>
</evidence>
<proteinExistence type="predicted"/>
<accession>A0ABP8GTZ6</accession>
<dbReference type="Pfam" id="PF02653">
    <property type="entry name" value="BPD_transp_2"/>
    <property type="match status" value="1"/>
</dbReference>
<comment type="subcellular location">
    <subcellularLocation>
        <location evidence="1">Cell membrane</location>
        <topology evidence="1">Multi-pass membrane protein</topology>
    </subcellularLocation>
</comment>
<feature type="transmembrane region" description="Helical" evidence="7">
    <location>
        <begin position="29"/>
        <end position="49"/>
    </location>
</feature>
<dbReference type="InterPro" id="IPR001851">
    <property type="entry name" value="ABC_transp_permease"/>
</dbReference>
<keyword evidence="9" id="KW-1185">Reference proteome</keyword>
<gene>
    <name evidence="8" type="ORF">GCM10023144_17140</name>
</gene>